<protein>
    <submittedName>
        <fullName evidence="2">Prepilin-type N-terminal cleavage/methylation domain-containing protein</fullName>
    </submittedName>
</protein>
<proteinExistence type="predicted"/>
<dbReference type="AlphaFoldDB" id="A0A1H9ZR91"/>
<sequence>MREEMKHTKKLGNKGFSLIELIIVIAIMAILIGIVGTQVVPYIEKSKQAKDKQVLSGFLTNATTAFANNADALNDTAEYTFVIGGAASSDTALEKVKSEFYELAGYDPASVALADVISKMGSKAGKSISSITIARDANGKVTVTTQVSETKYDKVFEELSST</sequence>
<organism evidence="2 3">
    <name type="scientific">[Clostridium] polysaccharolyticum</name>
    <dbReference type="NCBI Taxonomy" id="29364"/>
    <lineage>
        <taxon>Bacteria</taxon>
        <taxon>Bacillati</taxon>
        <taxon>Bacillota</taxon>
        <taxon>Clostridia</taxon>
        <taxon>Lachnospirales</taxon>
        <taxon>Lachnospiraceae</taxon>
    </lineage>
</organism>
<dbReference type="SUPFAM" id="SSF54523">
    <property type="entry name" value="Pili subunits"/>
    <property type="match status" value="1"/>
</dbReference>
<evidence type="ECO:0000313" key="2">
    <source>
        <dbReference type="EMBL" id="SES84226.1"/>
    </source>
</evidence>
<dbReference type="EMBL" id="FOHN01000004">
    <property type="protein sequence ID" value="SES84226.1"/>
    <property type="molecule type" value="Genomic_DNA"/>
</dbReference>
<keyword evidence="3" id="KW-1185">Reference proteome</keyword>
<keyword evidence="1" id="KW-0812">Transmembrane</keyword>
<dbReference type="InterPro" id="IPR012902">
    <property type="entry name" value="N_methyl_site"/>
</dbReference>
<accession>A0A1H9ZR91</accession>
<dbReference type="Gene3D" id="3.30.700.10">
    <property type="entry name" value="Glycoprotein, Type 4 Pilin"/>
    <property type="match status" value="1"/>
</dbReference>
<dbReference type="STRING" id="29364.SAMN04487772_10477"/>
<reference evidence="2 3" key="1">
    <citation type="submission" date="2016-10" db="EMBL/GenBank/DDBJ databases">
        <authorList>
            <person name="de Groot N.N."/>
        </authorList>
    </citation>
    <scope>NUCLEOTIDE SEQUENCE [LARGE SCALE GENOMIC DNA]</scope>
    <source>
        <strain evidence="2 3">DSM 1801</strain>
    </source>
</reference>
<keyword evidence="1" id="KW-1133">Transmembrane helix</keyword>
<feature type="transmembrane region" description="Helical" evidence="1">
    <location>
        <begin position="21"/>
        <end position="43"/>
    </location>
</feature>
<evidence type="ECO:0000313" key="3">
    <source>
        <dbReference type="Proteomes" id="UP000199800"/>
    </source>
</evidence>
<dbReference type="PROSITE" id="PS00409">
    <property type="entry name" value="PROKAR_NTER_METHYL"/>
    <property type="match status" value="1"/>
</dbReference>
<keyword evidence="1" id="KW-0472">Membrane</keyword>
<dbReference type="NCBIfam" id="TIGR02532">
    <property type="entry name" value="IV_pilin_GFxxxE"/>
    <property type="match status" value="1"/>
</dbReference>
<dbReference type="Pfam" id="PF07963">
    <property type="entry name" value="N_methyl"/>
    <property type="match status" value="1"/>
</dbReference>
<dbReference type="Proteomes" id="UP000199800">
    <property type="component" value="Unassembled WGS sequence"/>
</dbReference>
<dbReference type="InterPro" id="IPR045584">
    <property type="entry name" value="Pilin-like"/>
</dbReference>
<gene>
    <name evidence="2" type="ORF">SAMN04487772_10477</name>
</gene>
<name>A0A1H9ZR91_9FIRM</name>
<evidence type="ECO:0000256" key="1">
    <source>
        <dbReference type="SAM" id="Phobius"/>
    </source>
</evidence>
<dbReference type="RefSeq" id="WP_177180610.1">
    <property type="nucleotide sequence ID" value="NZ_FOHN01000004.1"/>
</dbReference>